<dbReference type="VEuPathDB" id="FungiDB:CC1G_14829"/>
<dbReference type="KEGG" id="cci:CC1G_14829"/>
<dbReference type="Pfam" id="PF13409">
    <property type="entry name" value="GST_N_2"/>
    <property type="match status" value="1"/>
</dbReference>
<dbReference type="RefSeq" id="XP_002910850.1">
    <property type="nucleotide sequence ID" value="XM_002910804.1"/>
</dbReference>
<proteinExistence type="predicted"/>
<name>D6RNV4_COPC7</name>
<dbReference type="OMA" id="WILFFRI"/>
<evidence type="ECO:0000259" key="1">
    <source>
        <dbReference type="PROSITE" id="PS50404"/>
    </source>
</evidence>
<dbReference type="GeneID" id="9380322"/>
<dbReference type="PROSITE" id="PS50404">
    <property type="entry name" value="GST_NTER"/>
    <property type="match status" value="1"/>
</dbReference>
<dbReference type="InterPro" id="IPR036249">
    <property type="entry name" value="Thioredoxin-like_sf"/>
</dbReference>
<evidence type="ECO:0000313" key="2">
    <source>
        <dbReference type="EMBL" id="EFI27356.1"/>
    </source>
</evidence>
<dbReference type="InterPro" id="IPR036282">
    <property type="entry name" value="Glutathione-S-Trfase_C_sf"/>
</dbReference>
<dbReference type="InterPro" id="IPR054416">
    <property type="entry name" value="GST_UstS-like_C"/>
</dbReference>
<organism evidence="2 3">
    <name type="scientific">Coprinopsis cinerea (strain Okayama-7 / 130 / ATCC MYA-4618 / FGSC 9003)</name>
    <name type="common">Inky cap fungus</name>
    <name type="synonym">Hormographiella aspergillata</name>
    <dbReference type="NCBI Taxonomy" id="240176"/>
    <lineage>
        <taxon>Eukaryota</taxon>
        <taxon>Fungi</taxon>
        <taxon>Dikarya</taxon>
        <taxon>Basidiomycota</taxon>
        <taxon>Agaricomycotina</taxon>
        <taxon>Agaricomycetes</taxon>
        <taxon>Agaricomycetidae</taxon>
        <taxon>Agaricales</taxon>
        <taxon>Agaricineae</taxon>
        <taxon>Psathyrellaceae</taxon>
        <taxon>Coprinopsis</taxon>
    </lineage>
</organism>
<dbReference type="PANTHER" id="PTHR42673:SF4">
    <property type="entry name" value="MALEYLACETOACETATE ISOMERASE"/>
    <property type="match status" value="1"/>
</dbReference>
<dbReference type="GO" id="GO:0004364">
    <property type="term" value="F:glutathione transferase activity"/>
    <property type="evidence" value="ECO:0007669"/>
    <property type="project" value="TreeGrafter"/>
</dbReference>
<dbReference type="STRING" id="240176.D6RNV4"/>
<dbReference type="InterPro" id="IPR004045">
    <property type="entry name" value="Glutathione_S-Trfase_N"/>
</dbReference>
<dbReference type="SUPFAM" id="SSF47616">
    <property type="entry name" value="GST C-terminal domain-like"/>
    <property type="match status" value="1"/>
</dbReference>
<evidence type="ECO:0000313" key="3">
    <source>
        <dbReference type="Proteomes" id="UP000001861"/>
    </source>
</evidence>
<gene>
    <name evidence="2" type="ORF">CC1G_14829</name>
</gene>
<dbReference type="HOGENOM" id="CLU_011226_4_0_1"/>
<dbReference type="EMBL" id="AACS02000007">
    <property type="protein sequence ID" value="EFI27356.1"/>
    <property type="molecule type" value="Genomic_DNA"/>
</dbReference>
<dbReference type="GO" id="GO:0016034">
    <property type="term" value="F:maleylacetoacetate isomerase activity"/>
    <property type="evidence" value="ECO:0007669"/>
    <property type="project" value="TreeGrafter"/>
</dbReference>
<dbReference type="SUPFAM" id="SSF52833">
    <property type="entry name" value="Thioredoxin-like"/>
    <property type="match status" value="1"/>
</dbReference>
<dbReference type="eggNOG" id="ENOG502QQN3">
    <property type="taxonomic scope" value="Eukaryota"/>
</dbReference>
<feature type="domain" description="GST N-terminal" evidence="1">
    <location>
        <begin position="8"/>
        <end position="99"/>
    </location>
</feature>
<dbReference type="GO" id="GO:0006749">
    <property type="term" value="P:glutathione metabolic process"/>
    <property type="evidence" value="ECO:0007669"/>
    <property type="project" value="TreeGrafter"/>
</dbReference>
<dbReference type="Proteomes" id="UP000001861">
    <property type="component" value="Unassembled WGS sequence"/>
</dbReference>
<dbReference type="Gene3D" id="3.40.30.10">
    <property type="entry name" value="Glutaredoxin"/>
    <property type="match status" value="1"/>
</dbReference>
<reference evidence="2 3" key="1">
    <citation type="journal article" date="2010" name="Proc. Natl. Acad. Sci. U.S.A.">
        <title>Insights into evolution of multicellular fungi from the assembled chromosomes of the mushroom Coprinopsis cinerea (Coprinus cinereus).</title>
        <authorList>
            <person name="Stajich J.E."/>
            <person name="Wilke S.K."/>
            <person name="Ahren D."/>
            <person name="Au C.H."/>
            <person name="Birren B.W."/>
            <person name="Borodovsky M."/>
            <person name="Burns C."/>
            <person name="Canback B."/>
            <person name="Casselton L.A."/>
            <person name="Cheng C.K."/>
            <person name="Deng J."/>
            <person name="Dietrich F.S."/>
            <person name="Fargo D.C."/>
            <person name="Farman M.L."/>
            <person name="Gathman A.C."/>
            <person name="Goldberg J."/>
            <person name="Guigo R."/>
            <person name="Hoegger P.J."/>
            <person name="Hooker J.B."/>
            <person name="Huggins A."/>
            <person name="James T.Y."/>
            <person name="Kamada T."/>
            <person name="Kilaru S."/>
            <person name="Kodira C."/>
            <person name="Kues U."/>
            <person name="Kupfer D."/>
            <person name="Kwan H.S."/>
            <person name="Lomsadze A."/>
            <person name="Li W."/>
            <person name="Lilly W.W."/>
            <person name="Ma L.J."/>
            <person name="Mackey A.J."/>
            <person name="Manning G."/>
            <person name="Martin F."/>
            <person name="Muraguchi H."/>
            <person name="Natvig D.O."/>
            <person name="Palmerini H."/>
            <person name="Ramesh M.A."/>
            <person name="Rehmeyer C.J."/>
            <person name="Roe B.A."/>
            <person name="Shenoy N."/>
            <person name="Stanke M."/>
            <person name="Ter-Hovhannisyan V."/>
            <person name="Tunlid A."/>
            <person name="Velagapudi R."/>
            <person name="Vision T.J."/>
            <person name="Zeng Q."/>
            <person name="Zolan M.E."/>
            <person name="Pukkila P.J."/>
        </authorList>
    </citation>
    <scope>NUCLEOTIDE SEQUENCE [LARGE SCALE GENOMIC DNA]</scope>
    <source>
        <strain evidence="3">Okayama-7 / 130 / ATCC MYA-4618 / FGSC 9003</strain>
    </source>
</reference>
<dbReference type="OrthoDB" id="4951845at2759"/>
<sequence length="251" mass="28818">MITLYDIKNTQRPLMTISPFCWRARLCLNYKGIPYQTEWVDYSKIEEFAKAKGIPPTGTRPDGSPHYTIPFIYDSDKSVYISDSFRIAQYLDEAYPDTSKLIPAGTGALQAGWSQSTEPLRIKLTPLIGCKGVEYTSDEASRESGKEFIQKALNLPDWESVLEQARPEKQGWKEVEKVFKDYAKILDQGKVGGDWVMGERFTFADVVLAAMILWTRSAWGKESEQYKLILGWDNGRWKRYIENVESYTNVH</sequence>
<keyword evidence="3" id="KW-1185">Reference proteome</keyword>
<dbReference type="AlphaFoldDB" id="D6RNV4"/>
<dbReference type="PANTHER" id="PTHR42673">
    <property type="entry name" value="MALEYLACETOACETATE ISOMERASE"/>
    <property type="match status" value="1"/>
</dbReference>
<dbReference type="GO" id="GO:0006559">
    <property type="term" value="P:L-phenylalanine catabolic process"/>
    <property type="evidence" value="ECO:0007669"/>
    <property type="project" value="TreeGrafter"/>
</dbReference>
<dbReference type="Gene3D" id="1.20.1050.10">
    <property type="match status" value="1"/>
</dbReference>
<dbReference type="Pfam" id="PF22041">
    <property type="entry name" value="GST_C_7"/>
    <property type="match status" value="1"/>
</dbReference>
<comment type="caution">
    <text evidence="2">The sequence shown here is derived from an EMBL/GenBank/DDBJ whole genome shotgun (WGS) entry which is preliminary data.</text>
</comment>
<dbReference type="InParanoid" id="D6RNV4"/>
<protein>
    <recommendedName>
        <fullName evidence="1">GST N-terminal domain-containing protein</fullName>
    </recommendedName>
</protein>
<accession>D6RNV4</accession>